<dbReference type="GO" id="GO:0005886">
    <property type="term" value="C:plasma membrane"/>
    <property type="evidence" value="ECO:0007669"/>
    <property type="project" value="TreeGrafter"/>
</dbReference>
<evidence type="ECO:0000259" key="12">
    <source>
        <dbReference type="PROSITE" id="PS51144"/>
    </source>
</evidence>
<keyword evidence="8" id="KW-0325">Glycoprotein</keyword>
<keyword evidence="5" id="KW-0964">Secreted</keyword>
<proteinExistence type="evidence at transcript level"/>
<comment type="subcellular location">
    <subcellularLocation>
        <location evidence="2">Secreted</location>
    </subcellularLocation>
</comment>
<evidence type="ECO:0000256" key="7">
    <source>
        <dbReference type="ARBA" id="ARBA00022833"/>
    </source>
</evidence>
<evidence type="ECO:0000256" key="2">
    <source>
        <dbReference type="ARBA" id="ARBA00004613"/>
    </source>
</evidence>
<dbReference type="InterPro" id="IPR036398">
    <property type="entry name" value="CA_dom_sf"/>
</dbReference>
<sequence length="334" mass="38465">MLRSSLMVFLFLLAERIGHVYGSAGNFWTYRGTLGPDHWHLDYPHCGGIKQSPISIDTNQVVVDTARLRPFVFEGYDDVRDINVTLENNGHTVQVDLNQKLSTVSGGGMRGTYIAQQYHFHWGSVDSRGSEHDINGVHYPMEMHIVHYNNIYANISEAMDKPEGLAVLGFFFEVKRYNPHFENIIFNFDRIRYRNLHTEIKNIPLIDLIPSSLTSYYRYLGSLTTPPCYESVVWTLFNQTIEIAEEQLEQFRKAIFNNDESDGGVSMDISDDFRPPQCLFHRKVYASHEALKFNPNPVYQPEVRNQNVNDGSHGNRLKLTLSILFYCVITNFVL</sequence>
<dbReference type="PANTHER" id="PTHR18952:SF265">
    <property type="entry name" value="CARBONIC ANHYDRASE"/>
    <property type="match status" value="1"/>
</dbReference>
<feature type="signal peptide" evidence="11">
    <location>
        <begin position="1"/>
        <end position="22"/>
    </location>
</feature>
<keyword evidence="7 11" id="KW-0862">Zinc</keyword>
<dbReference type="GO" id="GO:0005576">
    <property type="term" value="C:extracellular region"/>
    <property type="evidence" value="ECO:0007669"/>
    <property type="project" value="UniProtKB-SubCell"/>
</dbReference>
<evidence type="ECO:0000256" key="4">
    <source>
        <dbReference type="ARBA" id="ARBA00012925"/>
    </source>
</evidence>
<evidence type="ECO:0000256" key="3">
    <source>
        <dbReference type="ARBA" id="ARBA00010718"/>
    </source>
</evidence>
<dbReference type="PROSITE" id="PS51144">
    <property type="entry name" value="ALPHA_CA_2"/>
    <property type="match status" value="1"/>
</dbReference>
<dbReference type="InterPro" id="IPR023561">
    <property type="entry name" value="Carbonic_anhydrase_a-class"/>
</dbReference>
<protein>
    <recommendedName>
        <fullName evidence="4 11">Carbonic anhydrase</fullName>
        <ecNumber evidence="4 11">4.2.1.1</ecNumber>
    </recommendedName>
</protein>
<reference evidence="13" key="1">
    <citation type="journal article" date="2019" name="Gene">
        <title>Light-enhanced expression of Carbonic Anhydrase 4-like supports shell formation in the fluted giant clam Tridacna squamosa.</title>
        <authorList>
            <person name="Chew S.F."/>
            <person name="Koh C.Z."/>
            <person name="Hiong K.C."/>
            <person name="Choo C.Y."/>
            <person name="Wong W.P."/>
            <person name="Neo M.L."/>
            <person name="Ip Y.K."/>
        </authorList>
    </citation>
    <scope>NUCLEOTIDE SEQUENCE</scope>
    <source>
        <tissue evidence="13">Extensible mantle</tissue>
    </source>
</reference>
<evidence type="ECO:0000256" key="11">
    <source>
        <dbReference type="RuleBase" id="RU367011"/>
    </source>
</evidence>
<comment type="similarity">
    <text evidence="3 11">Belongs to the alpha-carbonic anhydrase family.</text>
</comment>
<dbReference type="SMART" id="SM01057">
    <property type="entry name" value="Carb_anhydrase"/>
    <property type="match status" value="1"/>
</dbReference>
<dbReference type="Pfam" id="PF00194">
    <property type="entry name" value="Carb_anhydrase"/>
    <property type="match status" value="1"/>
</dbReference>
<dbReference type="SUPFAM" id="SSF51069">
    <property type="entry name" value="Carbonic anhydrase"/>
    <property type="match status" value="1"/>
</dbReference>
<dbReference type="GO" id="GO:0008270">
    <property type="term" value="F:zinc ion binding"/>
    <property type="evidence" value="ECO:0007669"/>
    <property type="project" value="UniProtKB-UniRule"/>
</dbReference>
<keyword evidence="6 11" id="KW-0479">Metal-binding</keyword>
<dbReference type="EMBL" id="MH279621">
    <property type="protein sequence ID" value="AZF86135.1"/>
    <property type="molecule type" value="mRNA"/>
</dbReference>
<feature type="domain" description="Alpha-carbonic anhydrase" evidence="12">
    <location>
        <begin position="26"/>
        <end position="288"/>
    </location>
</feature>
<name>A0A3G8EYP0_TRISQ</name>
<accession>A0A3G8EYP0</accession>
<dbReference type="PANTHER" id="PTHR18952">
    <property type="entry name" value="CARBONIC ANHYDRASE"/>
    <property type="match status" value="1"/>
</dbReference>
<evidence type="ECO:0000256" key="9">
    <source>
        <dbReference type="ARBA" id="ARBA00023239"/>
    </source>
</evidence>
<dbReference type="InterPro" id="IPR018338">
    <property type="entry name" value="Carbonic_anhydrase_a-class_CS"/>
</dbReference>
<evidence type="ECO:0000256" key="6">
    <source>
        <dbReference type="ARBA" id="ARBA00022723"/>
    </source>
</evidence>
<evidence type="ECO:0000256" key="8">
    <source>
        <dbReference type="ARBA" id="ARBA00023180"/>
    </source>
</evidence>
<dbReference type="EC" id="4.2.1.1" evidence="4 11"/>
<keyword evidence="11" id="KW-0732">Signal</keyword>
<evidence type="ECO:0000313" key="13">
    <source>
        <dbReference type="EMBL" id="AZF86135.1"/>
    </source>
</evidence>
<dbReference type="PROSITE" id="PS00162">
    <property type="entry name" value="ALPHA_CA_1"/>
    <property type="match status" value="1"/>
</dbReference>
<dbReference type="FunFam" id="3.10.200.10:FF:000003">
    <property type="entry name" value="Carbonic anhydrase 12"/>
    <property type="match status" value="1"/>
</dbReference>
<dbReference type="GO" id="GO:0004089">
    <property type="term" value="F:carbonate dehydratase activity"/>
    <property type="evidence" value="ECO:0007669"/>
    <property type="project" value="UniProtKB-UniRule"/>
</dbReference>
<comment type="function">
    <text evidence="1 11">Reversible hydration of carbon dioxide.</text>
</comment>
<dbReference type="AlphaFoldDB" id="A0A3G8EYP0"/>
<comment type="cofactor">
    <cofactor evidence="11">
        <name>Zn(2+)</name>
        <dbReference type="ChEBI" id="CHEBI:29105"/>
    </cofactor>
</comment>
<dbReference type="InterPro" id="IPR001148">
    <property type="entry name" value="CA_dom"/>
</dbReference>
<evidence type="ECO:0000256" key="5">
    <source>
        <dbReference type="ARBA" id="ARBA00022525"/>
    </source>
</evidence>
<organism evidence="13">
    <name type="scientific">Tridacna squamosa</name>
    <name type="common">Fluted giant clam</name>
    <dbReference type="NCBI Taxonomy" id="80830"/>
    <lineage>
        <taxon>Eukaryota</taxon>
        <taxon>Metazoa</taxon>
        <taxon>Spiralia</taxon>
        <taxon>Lophotrochozoa</taxon>
        <taxon>Mollusca</taxon>
        <taxon>Bivalvia</taxon>
        <taxon>Autobranchia</taxon>
        <taxon>Heteroconchia</taxon>
        <taxon>Euheterodonta</taxon>
        <taxon>Imparidentia</taxon>
        <taxon>Neoheterodontei</taxon>
        <taxon>Cardiida</taxon>
        <taxon>Cardioidea</taxon>
        <taxon>Cardiidae</taxon>
        <taxon>Tridacninae</taxon>
        <taxon>Tridacna</taxon>
    </lineage>
</organism>
<dbReference type="Gene3D" id="3.10.200.10">
    <property type="entry name" value="Alpha carbonic anhydrase"/>
    <property type="match status" value="1"/>
</dbReference>
<dbReference type="CDD" id="cd00326">
    <property type="entry name" value="alpha_CA"/>
    <property type="match status" value="1"/>
</dbReference>
<comment type="catalytic activity">
    <reaction evidence="10 11">
        <text>hydrogencarbonate + H(+) = CO2 + H2O</text>
        <dbReference type="Rhea" id="RHEA:10748"/>
        <dbReference type="ChEBI" id="CHEBI:15377"/>
        <dbReference type="ChEBI" id="CHEBI:15378"/>
        <dbReference type="ChEBI" id="CHEBI:16526"/>
        <dbReference type="ChEBI" id="CHEBI:17544"/>
        <dbReference type="EC" id="4.2.1.1"/>
    </reaction>
</comment>
<evidence type="ECO:0000256" key="1">
    <source>
        <dbReference type="ARBA" id="ARBA00002904"/>
    </source>
</evidence>
<evidence type="ECO:0000256" key="10">
    <source>
        <dbReference type="ARBA" id="ARBA00048348"/>
    </source>
</evidence>
<feature type="chain" id="PRO_5025075098" description="Carbonic anhydrase" evidence="11">
    <location>
        <begin position="23"/>
        <end position="334"/>
    </location>
</feature>
<keyword evidence="9 11" id="KW-0456">Lyase</keyword>